<dbReference type="RefSeq" id="WP_010697546.1">
    <property type="nucleotide sequence ID" value="NZ_KB442454.1"/>
</dbReference>
<keyword evidence="1" id="KW-0732">Signal</keyword>
<evidence type="ECO:0000256" key="1">
    <source>
        <dbReference type="SAM" id="SignalP"/>
    </source>
</evidence>
<dbReference type="Pfam" id="PF10895">
    <property type="entry name" value="DUF2715"/>
    <property type="match status" value="1"/>
</dbReference>
<feature type="signal peptide" evidence="1">
    <location>
        <begin position="1"/>
        <end position="20"/>
    </location>
</feature>
<evidence type="ECO:0000313" key="2">
    <source>
        <dbReference type="EMBL" id="EMB19967.1"/>
    </source>
</evidence>
<gene>
    <name evidence="2" type="ORF">HMPREF9733_02523</name>
</gene>
<sequence>MKKVLGIAFLLCMFSGAVFAQKKTDVLITFPVSFGVYNGSFGSSTNSAYKGNMNYNSVGIGLDVGVKSNRFLFSWENRALFGVSVKLDYGLGPTDLTKLFKDAGVKPFGFCYSGNLLFGAVFTPIENLNINLQSGIGGSFYNYGNSISIGSDGFLTTLAFHLGVPFKVGMEYFFVANKVGISASIVDRVGVNIQRFVDIIGLDKEAVKAVNKDLTSGFGNEVTFNIGIVIKH</sequence>
<feature type="chain" id="PRO_5004020330" description="Outer membrane protein beta-barrel domain-containing protein" evidence="1">
    <location>
        <begin position="21"/>
        <end position="232"/>
    </location>
</feature>
<organism evidence="2 3">
    <name type="scientific">Treponema denticola SP33</name>
    <dbReference type="NCBI Taxonomy" id="999437"/>
    <lineage>
        <taxon>Bacteria</taxon>
        <taxon>Pseudomonadati</taxon>
        <taxon>Spirochaetota</taxon>
        <taxon>Spirochaetia</taxon>
        <taxon>Spirochaetales</taxon>
        <taxon>Treponemataceae</taxon>
        <taxon>Treponema</taxon>
    </lineage>
</organism>
<accession>M2B520</accession>
<name>M2B520_TREDN</name>
<proteinExistence type="predicted"/>
<evidence type="ECO:0008006" key="4">
    <source>
        <dbReference type="Google" id="ProtNLM"/>
    </source>
</evidence>
<dbReference type="PATRIC" id="fig|999437.3.peg.2602"/>
<dbReference type="HOGENOM" id="CLU_1194455_0_0_12"/>
<reference evidence="2 3" key="1">
    <citation type="submission" date="2012-01" db="EMBL/GenBank/DDBJ databases">
        <title>The Genome Sequence of Treponema denticola SP33.</title>
        <authorList>
            <consortium name="The Broad Institute Genome Sequencing Platform"/>
            <person name="Earl A."/>
            <person name="Ward D."/>
            <person name="Feldgarden M."/>
            <person name="Gevers D."/>
            <person name="Blanton J.M."/>
            <person name="Fenno C.J."/>
            <person name="Baranova O.V."/>
            <person name="Mathney J."/>
            <person name="Dewhirst F.E."/>
            <person name="Izard J."/>
            <person name="Young S.K."/>
            <person name="Zeng Q."/>
            <person name="Gargeya S."/>
            <person name="Fitzgerald M."/>
            <person name="Haas B."/>
            <person name="Abouelleil A."/>
            <person name="Alvarado L."/>
            <person name="Arachchi H.M."/>
            <person name="Berlin A."/>
            <person name="Chapman S.B."/>
            <person name="Gearin G."/>
            <person name="Goldberg J."/>
            <person name="Griggs A."/>
            <person name="Gujja S."/>
            <person name="Hansen M."/>
            <person name="Heiman D."/>
            <person name="Howarth C."/>
            <person name="Larimer J."/>
            <person name="Lui A."/>
            <person name="MacDonald P.J.P."/>
            <person name="McCowen C."/>
            <person name="Montmayeur A."/>
            <person name="Murphy C."/>
            <person name="Neiman D."/>
            <person name="Pearson M."/>
            <person name="Priest M."/>
            <person name="Roberts A."/>
            <person name="Saif S."/>
            <person name="Shea T."/>
            <person name="Sisk P."/>
            <person name="Stolte C."/>
            <person name="Sykes S."/>
            <person name="Wortman J."/>
            <person name="Nusbaum C."/>
            <person name="Birren B."/>
        </authorList>
    </citation>
    <scope>NUCLEOTIDE SEQUENCE [LARGE SCALE GENOMIC DNA]</scope>
    <source>
        <strain evidence="2 3">SP33</strain>
    </source>
</reference>
<dbReference type="AlphaFoldDB" id="M2B520"/>
<dbReference type="InterPro" id="IPR024471">
    <property type="entry name" value="DUF2715"/>
</dbReference>
<protein>
    <recommendedName>
        <fullName evidence="4">Outer membrane protein beta-barrel domain-containing protein</fullName>
    </recommendedName>
</protein>
<dbReference type="Proteomes" id="UP000016183">
    <property type="component" value="Unassembled WGS sequence"/>
</dbReference>
<dbReference type="EMBL" id="AGDZ01000037">
    <property type="protein sequence ID" value="EMB19967.1"/>
    <property type="molecule type" value="Genomic_DNA"/>
</dbReference>
<evidence type="ECO:0000313" key="3">
    <source>
        <dbReference type="Proteomes" id="UP000016183"/>
    </source>
</evidence>
<comment type="caution">
    <text evidence="2">The sequence shown here is derived from an EMBL/GenBank/DDBJ whole genome shotgun (WGS) entry which is preliminary data.</text>
</comment>